<feature type="compositionally biased region" description="Basic and acidic residues" evidence="1">
    <location>
        <begin position="168"/>
        <end position="178"/>
    </location>
</feature>
<proteinExistence type="predicted"/>
<gene>
    <name evidence="2" type="ORF">HPBE_LOCUS15800</name>
</gene>
<keyword evidence="3" id="KW-1185">Reference proteome</keyword>
<dbReference type="Proteomes" id="UP000050761">
    <property type="component" value="Unassembled WGS sequence"/>
</dbReference>
<organism evidence="2">
    <name type="scientific">Heligmosomoides polygyrus</name>
    <name type="common">Parasitic roundworm</name>
    <dbReference type="NCBI Taxonomy" id="6339"/>
    <lineage>
        <taxon>Eukaryota</taxon>
        <taxon>Metazoa</taxon>
        <taxon>Ecdysozoa</taxon>
        <taxon>Nematoda</taxon>
        <taxon>Chromadorea</taxon>
        <taxon>Rhabditida</taxon>
        <taxon>Rhabditina</taxon>
        <taxon>Rhabditomorpha</taxon>
        <taxon>Strongyloidea</taxon>
        <taxon>Heligmosomidae</taxon>
        <taxon>Heligmosomoides</taxon>
    </lineage>
</organism>
<evidence type="ECO:0000313" key="4">
    <source>
        <dbReference type="WBParaSite" id="HPBE_0001580101-mRNA-1"/>
    </source>
</evidence>
<reference evidence="2 3" key="1">
    <citation type="submission" date="2018-11" db="EMBL/GenBank/DDBJ databases">
        <authorList>
            <consortium name="Pathogen Informatics"/>
        </authorList>
    </citation>
    <scope>NUCLEOTIDE SEQUENCE [LARGE SCALE GENOMIC DNA]</scope>
</reference>
<sequence>MQRSIAAESFVYVHPVNPKLHPKEMFPIQRGTKGFGKVRDLPPSGIVYLDRIKPIGDDFRGSALARANNTFVIGEAAIPLPEPKTDIEKVLDSDIEESRKAAALPMDFDSDLKTPPSPFTSTSRPTNTAKLMLRHKISLGRRAPQHEGSTLLKPKKNEQKSATVKVVKRPENEELSDDAERHLEQLLSELKAQEEVRDVR</sequence>
<feature type="region of interest" description="Disordered" evidence="1">
    <location>
        <begin position="139"/>
        <end position="178"/>
    </location>
</feature>
<evidence type="ECO:0000313" key="2">
    <source>
        <dbReference type="EMBL" id="VDP03973.1"/>
    </source>
</evidence>
<evidence type="ECO:0000313" key="3">
    <source>
        <dbReference type="Proteomes" id="UP000050761"/>
    </source>
</evidence>
<dbReference type="AlphaFoldDB" id="A0A3P8E5V0"/>
<accession>A0A3P8E5V0</accession>
<reference evidence="4" key="2">
    <citation type="submission" date="2019-09" db="UniProtKB">
        <authorList>
            <consortium name="WormBaseParasite"/>
        </authorList>
    </citation>
    <scope>IDENTIFICATION</scope>
</reference>
<evidence type="ECO:0000256" key="1">
    <source>
        <dbReference type="SAM" id="MobiDB-lite"/>
    </source>
</evidence>
<protein>
    <submittedName>
        <fullName evidence="4">CAP-Gly domain-containing protein</fullName>
    </submittedName>
</protein>
<dbReference type="EMBL" id="UZAH01029049">
    <property type="protein sequence ID" value="VDP03973.1"/>
    <property type="molecule type" value="Genomic_DNA"/>
</dbReference>
<dbReference type="OrthoDB" id="5855375at2759"/>
<name>A0A3P8E5V0_HELPZ</name>
<dbReference type="WBParaSite" id="HPBE_0001580101-mRNA-1">
    <property type="protein sequence ID" value="HPBE_0001580101-mRNA-1"/>
    <property type="gene ID" value="HPBE_0001580101"/>
</dbReference>